<dbReference type="AlphaFoldDB" id="A0A6C0AUK4"/>
<protein>
    <submittedName>
        <fullName evidence="1">Uncharacterized protein</fullName>
    </submittedName>
</protein>
<name>A0A6C0AUK4_9ZZZZ</name>
<sequence length="164" mass="19392">MNLKLINKLPISIIINEIEPFTRITIPKDLCNDIKNYKPSLVFIYKRCCNSLLETLSITDNHSNCNLSHLLIIARMAWFFLEIEVFSFLCRNSYLTDVLERGSCSIQITNIFRYTHELNEVSSMEELDKFSDFIEKNYIPVKSRIQRIWGLMNIQERTQYINDV</sequence>
<accession>A0A6C0AUK4</accession>
<proteinExistence type="predicted"/>
<evidence type="ECO:0000313" key="1">
    <source>
        <dbReference type="EMBL" id="QHS83617.1"/>
    </source>
</evidence>
<reference evidence="1" key="1">
    <citation type="journal article" date="2020" name="Nature">
        <title>Giant virus diversity and host interactions through global metagenomics.</title>
        <authorList>
            <person name="Schulz F."/>
            <person name="Roux S."/>
            <person name="Paez-Espino D."/>
            <person name="Jungbluth S."/>
            <person name="Walsh D.A."/>
            <person name="Denef V.J."/>
            <person name="McMahon K.D."/>
            <person name="Konstantinidis K.T."/>
            <person name="Eloe-Fadrosh E.A."/>
            <person name="Kyrpides N.C."/>
            <person name="Woyke T."/>
        </authorList>
    </citation>
    <scope>NUCLEOTIDE SEQUENCE</scope>
    <source>
        <strain evidence="1">GVMAG-S-ERX555961-36</strain>
    </source>
</reference>
<organism evidence="1">
    <name type="scientific">viral metagenome</name>
    <dbReference type="NCBI Taxonomy" id="1070528"/>
    <lineage>
        <taxon>unclassified sequences</taxon>
        <taxon>metagenomes</taxon>
        <taxon>organismal metagenomes</taxon>
    </lineage>
</organism>
<dbReference type="EMBL" id="MN738761">
    <property type="protein sequence ID" value="QHS83617.1"/>
    <property type="molecule type" value="Genomic_DNA"/>
</dbReference>